<keyword evidence="3" id="KW-1185">Reference proteome</keyword>
<evidence type="ECO:0000313" key="3">
    <source>
        <dbReference type="Proteomes" id="UP000199569"/>
    </source>
</evidence>
<evidence type="ECO:0000313" key="2">
    <source>
        <dbReference type="EMBL" id="SCY36029.1"/>
    </source>
</evidence>
<evidence type="ECO:0000259" key="1">
    <source>
        <dbReference type="Pfam" id="PF07045"/>
    </source>
</evidence>
<dbReference type="PANTHER" id="PTHR41521">
    <property type="match status" value="1"/>
</dbReference>
<dbReference type="Gene3D" id="3.30.70.100">
    <property type="match status" value="1"/>
</dbReference>
<name>A0A1G5F9V5_9HYPH</name>
<organism evidence="2 3">
    <name type="scientific">Microvirga guangxiensis</name>
    <dbReference type="NCBI Taxonomy" id="549386"/>
    <lineage>
        <taxon>Bacteria</taxon>
        <taxon>Pseudomonadati</taxon>
        <taxon>Pseudomonadota</taxon>
        <taxon>Alphaproteobacteria</taxon>
        <taxon>Hyphomicrobiales</taxon>
        <taxon>Methylobacteriaceae</taxon>
        <taxon>Microvirga</taxon>
    </lineage>
</organism>
<dbReference type="InterPro" id="IPR011008">
    <property type="entry name" value="Dimeric_a/b-barrel"/>
</dbReference>
<dbReference type="Pfam" id="PF07045">
    <property type="entry name" value="DUF1330"/>
    <property type="match status" value="1"/>
</dbReference>
<proteinExistence type="predicted"/>
<dbReference type="SUPFAM" id="SSF54909">
    <property type="entry name" value="Dimeric alpha+beta barrel"/>
    <property type="match status" value="1"/>
</dbReference>
<dbReference type="EMBL" id="FMVJ01000003">
    <property type="protein sequence ID" value="SCY36029.1"/>
    <property type="molecule type" value="Genomic_DNA"/>
</dbReference>
<protein>
    <submittedName>
        <fullName evidence="2">Uncharacterized conserved protein, DUF1330 family</fullName>
    </submittedName>
</protein>
<dbReference type="PANTHER" id="PTHR41521:SF4">
    <property type="entry name" value="BLR0684 PROTEIN"/>
    <property type="match status" value="1"/>
</dbReference>
<dbReference type="RefSeq" id="WP_091131890.1">
    <property type="nucleotide sequence ID" value="NZ_FMVJ01000003.1"/>
</dbReference>
<dbReference type="AlphaFoldDB" id="A0A1G5F9V5"/>
<gene>
    <name evidence="2" type="ORF">SAMN02927923_01275</name>
</gene>
<feature type="domain" description="DUF1330" evidence="1">
    <location>
        <begin position="3"/>
        <end position="94"/>
    </location>
</feature>
<dbReference type="STRING" id="549386.SAMN02927923_01275"/>
<dbReference type="Proteomes" id="UP000199569">
    <property type="component" value="Unassembled WGS sequence"/>
</dbReference>
<accession>A0A1G5F9V5</accession>
<sequence>MPKGYVIARVTVTNPEAYAEYAKGATAAIKQYGGRPLVRGGAYEALEGEARARNVVIEFDSVEQARTYYNSPEYQAAKAKRDGACEAEFVLVEGAE</sequence>
<dbReference type="InterPro" id="IPR010753">
    <property type="entry name" value="DUF1330"/>
</dbReference>
<reference evidence="2 3" key="1">
    <citation type="submission" date="2016-10" db="EMBL/GenBank/DDBJ databases">
        <authorList>
            <person name="de Groot N.N."/>
        </authorList>
    </citation>
    <scope>NUCLEOTIDE SEQUENCE [LARGE SCALE GENOMIC DNA]</scope>
    <source>
        <strain evidence="2 3">CGMCC 1.7666</strain>
    </source>
</reference>
<dbReference type="OrthoDB" id="9806380at2"/>